<feature type="domain" description="SpoVT-AbrB" evidence="1">
    <location>
        <begin position="15"/>
        <end position="62"/>
    </location>
</feature>
<name>A0A1F4TKT0_UNCSA</name>
<dbReference type="AlphaFoldDB" id="A0A1F4TKT0"/>
<reference evidence="2 3" key="1">
    <citation type="journal article" date="2016" name="Nat. Commun.">
        <title>Thousands of microbial genomes shed light on interconnected biogeochemical processes in an aquifer system.</title>
        <authorList>
            <person name="Anantharaman K."/>
            <person name="Brown C.T."/>
            <person name="Hug L.A."/>
            <person name="Sharon I."/>
            <person name="Castelle C.J."/>
            <person name="Probst A.J."/>
            <person name="Thomas B.C."/>
            <person name="Singh A."/>
            <person name="Wilkins M.J."/>
            <person name="Karaoz U."/>
            <person name="Brodie E.L."/>
            <person name="Williams K.H."/>
            <person name="Hubbard S.S."/>
            <person name="Banfield J.F."/>
        </authorList>
    </citation>
    <scope>NUCLEOTIDE SEQUENCE [LARGE SCALE GENOMIC DNA]</scope>
</reference>
<dbReference type="Gene3D" id="2.10.260.10">
    <property type="match status" value="1"/>
</dbReference>
<gene>
    <name evidence="2" type="ORF">A2311_01010</name>
</gene>
<dbReference type="NCBIfam" id="TIGR01439">
    <property type="entry name" value="lp_hng_hel_AbrB"/>
    <property type="match status" value="1"/>
</dbReference>
<evidence type="ECO:0000259" key="1">
    <source>
        <dbReference type="SMART" id="SM00966"/>
    </source>
</evidence>
<sequence length="79" mass="8738">MLKHPIFSEAIFDLSTVGERGQVVIPAAVRKQMELKAGDKVLVMSGLKGMSAILINARFLSKVLKKMEGSINQIKKRIK</sequence>
<dbReference type="Pfam" id="PF04014">
    <property type="entry name" value="MazE_antitoxin"/>
    <property type="match status" value="1"/>
</dbReference>
<dbReference type="InterPro" id="IPR007159">
    <property type="entry name" value="SpoVT-AbrB_dom"/>
</dbReference>
<accession>A0A1F4TKT0</accession>
<organism evidence="2 3">
    <name type="scientific">candidate division WOR-1 bacterium RIFOXYB2_FULL_48_7</name>
    <dbReference type="NCBI Taxonomy" id="1802583"/>
    <lineage>
        <taxon>Bacteria</taxon>
        <taxon>Bacillati</taxon>
        <taxon>Saganbacteria</taxon>
    </lineage>
</organism>
<proteinExistence type="predicted"/>
<evidence type="ECO:0000313" key="3">
    <source>
        <dbReference type="Proteomes" id="UP000178951"/>
    </source>
</evidence>
<dbReference type="Proteomes" id="UP000178951">
    <property type="component" value="Unassembled WGS sequence"/>
</dbReference>
<dbReference type="SUPFAM" id="SSF89447">
    <property type="entry name" value="AbrB/MazE/MraZ-like"/>
    <property type="match status" value="1"/>
</dbReference>
<dbReference type="InterPro" id="IPR037914">
    <property type="entry name" value="SpoVT-AbrB_sf"/>
</dbReference>
<evidence type="ECO:0000313" key="2">
    <source>
        <dbReference type="EMBL" id="OGC33140.1"/>
    </source>
</evidence>
<dbReference type="SMART" id="SM00966">
    <property type="entry name" value="SpoVT_AbrB"/>
    <property type="match status" value="1"/>
</dbReference>
<dbReference type="GO" id="GO:0003677">
    <property type="term" value="F:DNA binding"/>
    <property type="evidence" value="ECO:0007669"/>
    <property type="project" value="InterPro"/>
</dbReference>
<protein>
    <recommendedName>
        <fullName evidence="1">SpoVT-AbrB domain-containing protein</fullName>
    </recommendedName>
</protein>
<dbReference type="STRING" id="1802583.A2311_01010"/>
<dbReference type="EMBL" id="MEUF01000066">
    <property type="protein sequence ID" value="OGC33140.1"/>
    <property type="molecule type" value="Genomic_DNA"/>
</dbReference>
<comment type="caution">
    <text evidence="2">The sequence shown here is derived from an EMBL/GenBank/DDBJ whole genome shotgun (WGS) entry which is preliminary data.</text>
</comment>